<dbReference type="Proteomes" id="UP000275408">
    <property type="component" value="Unassembled WGS sequence"/>
</dbReference>
<gene>
    <name evidence="1" type="ORF">pdam_00021312</name>
</gene>
<protein>
    <submittedName>
        <fullName evidence="1">Uncharacterized protein</fullName>
    </submittedName>
</protein>
<dbReference type="EMBL" id="RCHS01000680">
    <property type="protein sequence ID" value="RMX57324.1"/>
    <property type="molecule type" value="Genomic_DNA"/>
</dbReference>
<reference evidence="1 2" key="1">
    <citation type="journal article" date="2018" name="Sci. Rep.">
        <title>Comparative analysis of the Pocillopora damicornis genome highlights role of immune system in coral evolution.</title>
        <authorList>
            <person name="Cunning R."/>
            <person name="Bay R.A."/>
            <person name="Gillette P."/>
            <person name="Baker A.C."/>
            <person name="Traylor-Knowles N."/>
        </authorList>
    </citation>
    <scope>NUCLEOTIDE SEQUENCE [LARGE SCALE GENOMIC DNA]</scope>
    <source>
        <strain evidence="1">RSMAS</strain>
        <tissue evidence="1">Whole animal</tissue>
    </source>
</reference>
<dbReference type="AlphaFoldDB" id="A0A3M6UUU2"/>
<keyword evidence="2" id="KW-1185">Reference proteome</keyword>
<accession>A0A3M6UUU2</accession>
<evidence type="ECO:0000313" key="1">
    <source>
        <dbReference type="EMBL" id="RMX57324.1"/>
    </source>
</evidence>
<sequence length="173" mass="19539">MCEAYQKISCAEVETCKERHVILATEEQLAKLTEAKWWYVVGSFKLCCPPLSKLFSISAFVQQGGEMNIKVDVNYLKPKEQNMQTGMLATETVRYQEVILPRVSATSAASGSASCPQTEDLHTHKEEIFLSIILNYFNAIKPQSIEEFNRFMEYAEKMRLIITGVSKGSLVIT</sequence>
<evidence type="ECO:0000313" key="2">
    <source>
        <dbReference type="Proteomes" id="UP000275408"/>
    </source>
</evidence>
<comment type="caution">
    <text evidence="1">The sequence shown here is derived from an EMBL/GenBank/DDBJ whole genome shotgun (WGS) entry which is preliminary data.</text>
</comment>
<proteinExistence type="predicted"/>
<organism evidence="1 2">
    <name type="scientific">Pocillopora damicornis</name>
    <name type="common">Cauliflower coral</name>
    <name type="synonym">Millepora damicornis</name>
    <dbReference type="NCBI Taxonomy" id="46731"/>
    <lineage>
        <taxon>Eukaryota</taxon>
        <taxon>Metazoa</taxon>
        <taxon>Cnidaria</taxon>
        <taxon>Anthozoa</taxon>
        <taxon>Hexacorallia</taxon>
        <taxon>Scleractinia</taxon>
        <taxon>Astrocoeniina</taxon>
        <taxon>Pocilloporidae</taxon>
        <taxon>Pocillopora</taxon>
    </lineage>
</organism>
<dbReference type="OrthoDB" id="5985362at2759"/>
<name>A0A3M6UUU2_POCDA</name>
<feature type="non-terminal residue" evidence="1">
    <location>
        <position position="173"/>
    </location>
</feature>